<feature type="transmembrane region" description="Helical" evidence="8">
    <location>
        <begin position="218"/>
        <end position="237"/>
    </location>
</feature>
<gene>
    <name evidence="10" type="ORF">RCC_06678</name>
</gene>
<evidence type="ECO:0000256" key="6">
    <source>
        <dbReference type="ARBA" id="ARBA00022989"/>
    </source>
</evidence>
<dbReference type="GeneID" id="35601811"/>
<keyword evidence="11" id="KW-1185">Reference proteome</keyword>
<evidence type="ECO:0000256" key="4">
    <source>
        <dbReference type="ARBA" id="ARBA00011182"/>
    </source>
</evidence>
<reference evidence="10 11" key="1">
    <citation type="submission" date="2016-03" db="EMBL/GenBank/DDBJ databases">
        <authorList>
            <person name="Ploux O."/>
        </authorList>
    </citation>
    <scope>NUCLEOTIDE SEQUENCE [LARGE SCALE GENOMIC DNA]</scope>
    <source>
        <strain evidence="10 11">URUG2</strain>
    </source>
</reference>
<feature type="transmembrane region" description="Helical" evidence="8">
    <location>
        <begin position="331"/>
        <end position="362"/>
    </location>
</feature>
<evidence type="ECO:0000313" key="10">
    <source>
        <dbReference type="EMBL" id="CZT20820.1"/>
    </source>
</evidence>
<feature type="transmembrane region" description="Helical" evidence="8">
    <location>
        <begin position="291"/>
        <end position="310"/>
    </location>
</feature>
<dbReference type="GO" id="GO:0005789">
    <property type="term" value="C:endoplasmic reticulum membrane"/>
    <property type="evidence" value="ECO:0007669"/>
    <property type="project" value="UniProtKB-SubCell"/>
</dbReference>
<evidence type="ECO:0000256" key="5">
    <source>
        <dbReference type="ARBA" id="ARBA00022692"/>
    </source>
</evidence>
<evidence type="ECO:0000259" key="9">
    <source>
        <dbReference type="Pfam" id="PF03151"/>
    </source>
</evidence>
<dbReference type="AlphaFoldDB" id="A0A2D3V5U2"/>
<keyword evidence="5 8" id="KW-0812">Transmembrane</keyword>
<keyword evidence="7 8" id="KW-0472">Membrane</keyword>
<comment type="function">
    <text evidence="1">Involved in the import of GDP-mannose from the cytoplasm into the Golgi lumen.</text>
</comment>
<comment type="subunit">
    <text evidence="4">Homooligomer.</text>
</comment>
<feature type="domain" description="Sugar phosphate transporter" evidence="9">
    <location>
        <begin position="78"/>
        <end position="363"/>
    </location>
</feature>
<protein>
    <submittedName>
        <fullName evidence="10">Related to glucose-6-phosphate/phosphate translocator</fullName>
    </submittedName>
</protein>
<organism evidence="10 11">
    <name type="scientific">Ramularia collo-cygni</name>
    <dbReference type="NCBI Taxonomy" id="112498"/>
    <lineage>
        <taxon>Eukaryota</taxon>
        <taxon>Fungi</taxon>
        <taxon>Dikarya</taxon>
        <taxon>Ascomycota</taxon>
        <taxon>Pezizomycotina</taxon>
        <taxon>Dothideomycetes</taxon>
        <taxon>Dothideomycetidae</taxon>
        <taxon>Mycosphaerellales</taxon>
        <taxon>Mycosphaerellaceae</taxon>
        <taxon>Ramularia</taxon>
    </lineage>
</organism>
<keyword evidence="6 8" id="KW-1133">Transmembrane helix</keyword>
<accession>A0A2D3V5U2</accession>
<dbReference type="Proteomes" id="UP000225277">
    <property type="component" value="Unassembled WGS sequence"/>
</dbReference>
<evidence type="ECO:0000256" key="3">
    <source>
        <dbReference type="ARBA" id="ARBA00010425"/>
    </source>
</evidence>
<dbReference type="InterPro" id="IPR004853">
    <property type="entry name" value="Sugar_P_trans_dom"/>
</dbReference>
<dbReference type="InterPro" id="IPR050186">
    <property type="entry name" value="TPT_transporter"/>
</dbReference>
<name>A0A2D3V5U2_9PEZI</name>
<proteinExistence type="inferred from homology"/>
<sequence length="375" mass="40359">MKDADMAHEMKREDIGMADVSHPEASQHQYDDFYERNTSELANASPTGLLAVPAPLARDPEAQLDAAPEHHVPTRSKLLFLAAYFSLNLFLTLSNKAVLGKARFPWLLTGMHATATSIGCYGMLGMGALQLSHLGTKEHMVLVAFSLLFTVNIAISNVSLAMVSVPFHQILRSTCPVVAILIYRWVYGRTYSTATYLTMVPLILGCAIATAGDYQATAAGFFMTLLGVILASVKTVATNRIMTGPLSLSALEVLLRMSPLASIQCILYAILTGEAHQFRTAYQAGQFSGTFGAALVVNAVTAFLLNVVGFQANKMAGALTMTVCSNVKQALTIMFGIVLFHVQVGFINAVGMLITIGGAVWYSKVELDNKSAKPR</sequence>
<dbReference type="Pfam" id="PF03151">
    <property type="entry name" value="TPT"/>
    <property type="match status" value="1"/>
</dbReference>
<comment type="subcellular location">
    <subcellularLocation>
        <location evidence="2">Endoplasmic reticulum membrane</location>
        <topology evidence="2">Multi-pass membrane protein</topology>
    </subcellularLocation>
</comment>
<evidence type="ECO:0000256" key="1">
    <source>
        <dbReference type="ARBA" id="ARBA00003420"/>
    </source>
</evidence>
<evidence type="ECO:0000256" key="7">
    <source>
        <dbReference type="ARBA" id="ARBA00023136"/>
    </source>
</evidence>
<feature type="transmembrane region" description="Helical" evidence="8">
    <location>
        <begin position="104"/>
        <end position="129"/>
    </location>
</feature>
<dbReference type="OrthoDB" id="10261634at2759"/>
<evidence type="ECO:0000256" key="8">
    <source>
        <dbReference type="SAM" id="Phobius"/>
    </source>
</evidence>
<feature type="transmembrane region" description="Helical" evidence="8">
    <location>
        <begin position="194"/>
        <end position="212"/>
    </location>
</feature>
<dbReference type="RefSeq" id="XP_023627709.1">
    <property type="nucleotide sequence ID" value="XM_023771941.1"/>
</dbReference>
<dbReference type="PANTHER" id="PTHR11132">
    <property type="entry name" value="SOLUTE CARRIER FAMILY 35"/>
    <property type="match status" value="1"/>
</dbReference>
<evidence type="ECO:0000313" key="11">
    <source>
        <dbReference type="Proteomes" id="UP000225277"/>
    </source>
</evidence>
<evidence type="ECO:0000256" key="2">
    <source>
        <dbReference type="ARBA" id="ARBA00004477"/>
    </source>
</evidence>
<feature type="transmembrane region" description="Helical" evidence="8">
    <location>
        <begin position="249"/>
        <end position="271"/>
    </location>
</feature>
<comment type="similarity">
    <text evidence="3">Belongs to the TPT transporter family. SLC35D subfamily.</text>
</comment>
<dbReference type="EMBL" id="FJUY01000010">
    <property type="protein sequence ID" value="CZT20820.1"/>
    <property type="molecule type" value="Genomic_DNA"/>
</dbReference>
<feature type="transmembrane region" description="Helical" evidence="8">
    <location>
        <begin position="141"/>
        <end position="163"/>
    </location>
</feature>